<sequence>MNTISCYCFEFGNTIKLNSLLAVRLFALKGIGGESFICDRQKKKNREICEREWAALLEGKLQTFREPGVHNRKGKK</sequence>
<dbReference type="AlphaFoldDB" id="A0A2G5ESS7"/>
<keyword evidence="2" id="KW-1185">Reference proteome</keyword>
<dbReference type="InParanoid" id="A0A2G5ESS7"/>
<evidence type="ECO:0000313" key="1">
    <source>
        <dbReference type="EMBL" id="PIA58806.1"/>
    </source>
</evidence>
<gene>
    <name evidence="1" type="ORF">AQUCO_00500622v1</name>
</gene>
<protein>
    <submittedName>
        <fullName evidence="1">Uncharacterized protein</fullName>
    </submittedName>
</protein>
<dbReference type="EMBL" id="KZ305022">
    <property type="protein sequence ID" value="PIA58806.1"/>
    <property type="molecule type" value="Genomic_DNA"/>
</dbReference>
<proteinExistence type="predicted"/>
<dbReference type="Proteomes" id="UP000230069">
    <property type="component" value="Unassembled WGS sequence"/>
</dbReference>
<name>A0A2G5ESS7_AQUCA</name>
<reference evidence="1 2" key="1">
    <citation type="submission" date="2017-09" db="EMBL/GenBank/DDBJ databases">
        <title>WGS assembly of Aquilegia coerulea Goldsmith.</title>
        <authorList>
            <person name="Hodges S."/>
            <person name="Kramer E."/>
            <person name="Nordborg M."/>
            <person name="Tomkins J."/>
            <person name="Borevitz J."/>
            <person name="Derieg N."/>
            <person name="Yan J."/>
            <person name="Mihaltcheva S."/>
            <person name="Hayes R.D."/>
            <person name="Rokhsar D."/>
        </authorList>
    </citation>
    <scope>NUCLEOTIDE SEQUENCE [LARGE SCALE GENOMIC DNA]</scope>
    <source>
        <strain evidence="2">cv. Goldsmith</strain>
    </source>
</reference>
<accession>A0A2G5ESS7</accession>
<evidence type="ECO:0000313" key="2">
    <source>
        <dbReference type="Proteomes" id="UP000230069"/>
    </source>
</evidence>
<organism evidence="1 2">
    <name type="scientific">Aquilegia coerulea</name>
    <name type="common">Rocky mountain columbine</name>
    <dbReference type="NCBI Taxonomy" id="218851"/>
    <lineage>
        <taxon>Eukaryota</taxon>
        <taxon>Viridiplantae</taxon>
        <taxon>Streptophyta</taxon>
        <taxon>Embryophyta</taxon>
        <taxon>Tracheophyta</taxon>
        <taxon>Spermatophyta</taxon>
        <taxon>Magnoliopsida</taxon>
        <taxon>Ranunculales</taxon>
        <taxon>Ranunculaceae</taxon>
        <taxon>Thalictroideae</taxon>
        <taxon>Aquilegia</taxon>
    </lineage>
</organism>